<evidence type="ECO:0000313" key="2">
    <source>
        <dbReference type="Proteomes" id="UP000245489"/>
    </source>
</evidence>
<reference evidence="1 2" key="1">
    <citation type="submission" date="2018-05" db="EMBL/GenBank/DDBJ databases">
        <title>Genomic Encyclopedia of Archaeal and Bacterial Type Strains, Phase II (KMG-II): from individual species to whole genera.</title>
        <authorList>
            <person name="Goeker M."/>
        </authorList>
    </citation>
    <scope>NUCLEOTIDE SEQUENCE [LARGE SCALE GENOMIC DNA]</scope>
    <source>
        <strain evidence="1 2">DSM 22214</strain>
    </source>
</reference>
<name>A0A316DFX0_9BACT</name>
<dbReference type="AlphaFoldDB" id="A0A316DFX0"/>
<dbReference type="RefSeq" id="WP_109745338.1">
    <property type="nucleotide sequence ID" value="NZ_QGGO01000043.1"/>
</dbReference>
<protein>
    <submittedName>
        <fullName evidence="1">Uncharacterized protein</fullName>
    </submittedName>
</protein>
<dbReference type="Proteomes" id="UP000245489">
    <property type="component" value="Unassembled WGS sequence"/>
</dbReference>
<accession>A0A316DFX0</accession>
<sequence>MKTSNKLLIALGIGLILSVVSYAFVLRGAYQNAVKHPIAAEIRVPLKSVQYLNLTYNREVTFKYGSKFEIEIDRSLADSLILNYKNDTLNLDVRKIGFVTIISPNLPITKFIDNSDLDNNREVMTYGDNNGKTINIDSSFVSGSFVATFPKNGILRFYKCQLDKIDVKGKENLLVDIEKSNVKQLNLGLTKFSSLTINHSQIQSKNVVLGDSCNLSLLGKDTRTIFLK</sequence>
<dbReference type="Gene3D" id="2.160.20.120">
    <property type="match status" value="1"/>
</dbReference>
<organism evidence="1 2">
    <name type="scientific">Arcicella aurantiaca</name>
    <dbReference type="NCBI Taxonomy" id="591202"/>
    <lineage>
        <taxon>Bacteria</taxon>
        <taxon>Pseudomonadati</taxon>
        <taxon>Bacteroidota</taxon>
        <taxon>Cytophagia</taxon>
        <taxon>Cytophagales</taxon>
        <taxon>Flectobacillaceae</taxon>
        <taxon>Arcicella</taxon>
    </lineage>
</organism>
<evidence type="ECO:0000313" key="1">
    <source>
        <dbReference type="EMBL" id="PWK16815.1"/>
    </source>
</evidence>
<dbReference type="EMBL" id="QGGO01000043">
    <property type="protein sequence ID" value="PWK16815.1"/>
    <property type="molecule type" value="Genomic_DNA"/>
</dbReference>
<keyword evidence="2" id="KW-1185">Reference proteome</keyword>
<proteinExistence type="predicted"/>
<comment type="caution">
    <text evidence="1">The sequence shown here is derived from an EMBL/GenBank/DDBJ whole genome shotgun (WGS) entry which is preliminary data.</text>
</comment>
<gene>
    <name evidence="1" type="ORF">LV89_04697</name>
</gene>